<dbReference type="PROSITE" id="PS51257">
    <property type="entry name" value="PROKAR_LIPOPROTEIN"/>
    <property type="match status" value="1"/>
</dbReference>
<accession>A0ABV8V295</accession>
<keyword evidence="1" id="KW-1134">Transmembrane beta strand</keyword>
<proteinExistence type="predicted"/>
<evidence type="ECO:0000259" key="6">
    <source>
        <dbReference type="Pfam" id="PF08479"/>
    </source>
</evidence>
<evidence type="ECO:0000256" key="2">
    <source>
        <dbReference type="ARBA" id="ARBA00022692"/>
    </source>
</evidence>
<keyword evidence="4" id="KW-0732">Signal</keyword>
<dbReference type="Gene3D" id="2.40.160.50">
    <property type="entry name" value="membrane protein fhac: a member of the omp85/tpsb transporter family"/>
    <property type="match status" value="1"/>
</dbReference>
<dbReference type="EMBL" id="JBHSCX010000005">
    <property type="protein sequence ID" value="MFC4362014.1"/>
    <property type="molecule type" value="Genomic_DNA"/>
</dbReference>
<dbReference type="InterPro" id="IPR005565">
    <property type="entry name" value="Hemolysn_activator_HlyB_C"/>
</dbReference>
<dbReference type="InterPro" id="IPR013686">
    <property type="entry name" value="Polypept-transport_assoc_ShlB"/>
</dbReference>
<keyword evidence="3" id="KW-0998">Cell outer membrane</keyword>
<dbReference type="RefSeq" id="WP_290259209.1">
    <property type="nucleotide sequence ID" value="NZ_JAUFQG010000004.1"/>
</dbReference>
<protein>
    <submittedName>
        <fullName evidence="7">ShlB/FhaC/HecB family hemolysin secretion/activation protein</fullName>
    </submittedName>
</protein>
<feature type="domain" description="Polypeptide-transport-associated ShlB-type" evidence="6">
    <location>
        <begin position="64"/>
        <end position="118"/>
    </location>
</feature>
<dbReference type="Pfam" id="PF08479">
    <property type="entry name" value="POTRA_2"/>
    <property type="match status" value="1"/>
</dbReference>
<dbReference type="PANTHER" id="PTHR34597:SF3">
    <property type="entry name" value="OUTER MEMBRANE TRANSPORTER CDIB"/>
    <property type="match status" value="1"/>
</dbReference>
<dbReference type="PANTHER" id="PTHR34597">
    <property type="entry name" value="SLR1661 PROTEIN"/>
    <property type="match status" value="1"/>
</dbReference>
<evidence type="ECO:0000259" key="5">
    <source>
        <dbReference type="Pfam" id="PF03865"/>
    </source>
</evidence>
<dbReference type="Proteomes" id="UP001595840">
    <property type="component" value="Unassembled WGS sequence"/>
</dbReference>
<name>A0ABV8V295_9GAMM</name>
<keyword evidence="8" id="KW-1185">Reference proteome</keyword>
<reference evidence="8" key="1">
    <citation type="journal article" date="2019" name="Int. J. Syst. Evol. Microbiol.">
        <title>The Global Catalogue of Microorganisms (GCM) 10K type strain sequencing project: providing services to taxonomists for standard genome sequencing and annotation.</title>
        <authorList>
            <consortium name="The Broad Institute Genomics Platform"/>
            <consortium name="The Broad Institute Genome Sequencing Center for Infectious Disease"/>
            <person name="Wu L."/>
            <person name="Ma J."/>
        </authorList>
    </citation>
    <scope>NUCLEOTIDE SEQUENCE [LARGE SCALE GENOMIC DNA]</scope>
    <source>
        <strain evidence="8">CECT 8570</strain>
    </source>
</reference>
<organism evidence="7 8">
    <name type="scientific">Simiduia curdlanivorans</name>
    <dbReference type="NCBI Taxonomy" id="1492769"/>
    <lineage>
        <taxon>Bacteria</taxon>
        <taxon>Pseudomonadati</taxon>
        <taxon>Pseudomonadota</taxon>
        <taxon>Gammaproteobacteria</taxon>
        <taxon>Cellvibrionales</taxon>
        <taxon>Cellvibrionaceae</taxon>
        <taxon>Simiduia</taxon>
    </lineage>
</organism>
<dbReference type="InterPro" id="IPR051544">
    <property type="entry name" value="TPS_OM_transporter"/>
</dbReference>
<sequence length="526" mass="58910">MARVIPQYWLTLITLFSSLACLGDVNIDAAIDNQRMRVKTIVISGENDSVSDNIPMSSLLSMAQTIRAEYPEEMTFTEISLIGDRLTTFLRETGYKFHYVFLPRQNARSGVVRLNVIEVTLDDVSLLGSSEIAPAAWQNVFEALIGKPVYQPDIDARLRSLQQRPEVSLFAYYSRGSTPNSVRLNLKATKTPRHLLSTSIDNFGSESSGHNRLINNYTWLSPLDNFDRLNVGLMYAEGGASNLYGFLSYSLPLTSLDNELSVQLSNNQYEVGEEFALLELKGAAQIANVNFEQRWHLSDQQTHKLVATWSDKSVDYSNVFDDDALVNDESASMASLGWHWNMSNQRNTLTQLLTINAHQGQLALTGTEKFTTSFTYFTLNSSSHWYFGQQSLALNLSLQETDHALPSFEKLALTGVNGARGFYAGQFAADKGARASLAWMWPAYAINDLTQLRGFAFADLGQGDKLDFAGNSIDRGSLSSAGFGLSAQFSTHYYARLQWSAWNQSRMENSIEATEQPLLFDFQYRW</sequence>
<dbReference type="Gene3D" id="3.10.20.310">
    <property type="entry name" value="membrane protein fhac"/>
    <property type="match status" value="1"/>
</dbReference>
<keyword evidence="1" id="KW-0472">Membrane</keyword>
<evidence type="ECO:0000256" key="3">
    <source>
        <dbReference type="ARBA" id="ARBA00023237"/>
    </source>
</evidence>
<evidence type="ECO:0000256" key="4">
    <source>
        <dbReference type="SAM" id="SignalP"/>
    </source>
</evidence>
<evidence type="ECO:0000313" key="7">
    <source>
        <dbReference type="EMBL" id="MFC4362014.1"/>
    </source>
</evidence>
<feature type="chain" id="PRO_5046202477" evidence="4">
    <location>
        <begin position="23"/>
        <end position="526"/>
    </location>
</feature>
<comment type="caution">
    <text evidence="7">The sequence shown here is derived from an EMBL/GenBank/DDBJ whole genome shotgun (WGS) entry which is preliminary data.</text>
</comment>
<dbReference type="Pfam" id="PF03865">
    <property type="entry name" value="ShlB"/>
    <property type="match status" value="1"/>
</dbReference>
<keyword evidence="2" id="KW-0812">Transmembrane</keyword>
<feature type="signal peptide" evidence="4">
    <location>
        <begin position="1"/>
        <end position="22"/>
    </location>
</feature>
<evidence type="ECO:0000256" key="1">
    <source>
        <dbReference type="ARBA" id="ARBA00022452"/>
    </source>
</evidence>
<feature type="domain" description="Haemolysin activator HlyB C-terminal" evidence="5">
    <location>
        <begin position="183"/>
        <end position="485"/>
    </location>
</feature>
<evidence type="ECO:0000313" key="8">
    <source>
        <dbReference type="Proteomes" id="UP001595840"/>
    </source>
</evidence>
<gene>
    <name evidence="7" type="ORF">ACFOX3_06870</name>
</gene>